<dbReference type="AlphaFoldDB" id="A0A8K0P0D4"/>
<feature type="compositionally biased region" description="Polar residues" evidence="8">
    <location>
        <begin position="349"/>
        <end position="360"/>
    </location>
</feature>
<feature type="region of interest" description="Disordered" evidence="8">
    <location>
        <begin position="341"/>
        <end position="360"/>
    </location>
</feature>
<protein>
    <recommendedName>
        <fullName evidence="9">BHLH domain-containing protein</fullName>
    </recommendedName>
</protein>
<dbReference type="InterPro" id="IPR011598">
    <property type="entry name" value="bHLH_dom"/>
</dbReference>
<dbReference type="EMBL" id="KZ308356">
    <property type="protein sequence ID" value="KAG8228033.1"/>
    <property type="molecule type" value="Genomic_DNA"/>
</dbReference>
<dbReference type="GO" id="GO:0016360">
    <property type="term" value="P:sensory organ precursor cell fate determination"/>
    <property type="evidence" value="ECO:0007669"/>
    <property type="project" value="UniProtKB-ARBA"/>
</dbReference>
<accession>A0A8K0P0D4</accession>
<dbReference type="PANTHER" id="PTHR19290">
    <property type="entry name" value="BASIC HELIX-LOOP-HELIX PROTEIN NEUROGENIN-RELATED"/>
    <property type="match status" value="1"/>
</dbReference>
<feature type="compositionally biased region" description="Low complexity" evidence="8">
    <location>
        <begin position="53"/>
        <end position="79"/>
    </location>
</feature>
<dbReference type="CDD" id="cd19715">
    <property type="entry name" value="bHLH_TS_amos_like"/>
    <property type="match status" value="1"/>
</dbReference>
<dbReference type="GO" id="GO:0070888">
    <property type="term" value="F:E-box binding"/>
    <property type="evidence" value="ECO:0007669"/>
    <property type="project" value="TreeGrafter"/>
</dbReference>
<dbReference type="SUPFAM" id="SSF47459">
    <property type="entry name" value="HLH, helix-loop-helix DNA-binding domain"/>
    <property type="match status" value="1"/>
</dbReference>
<keyword evidence="7" id="KW-0539">Nucleus</keyword>
<dbReference type="SMART" id="SM00353">
    <property type="entry name" value="HLH"/>
    <property type="match status" value="1"/>
</dbReference>
<evidence type="ECO:0000256" key="7">
    <source>
        <dbReference type="ARBA" id="ARBA00023242"/>
    </source>
</evidence>
<evidence type="ECO:0000256" key="4">
    <source>
        <dbReference type="ARBA" id="ARBA00022902"/>
    </source>
</evidence>
<comment type="caution">
    <text evidence="10">The sequence shown here is derived from an EMBL/GenBank/DDBJ whole genome shotgun (WGS) entry which is preliminary data.</text>
</comment>
<evidence type="ECO:0000256" key="5">
    <source>
        <dbReference type="ARBA" id="ARBA00023015"/>
    </source>
</evidence>
<evidence type="ECO:0000256" key="8">
    <source>
        <dbReference type="SAM" id="MobiDB-lite"/>
    </source>
</evidence>
<gene>
    <name evidence="10" type="ORF">J437_LFUL003669</name>
</gene>
<dbReference type="Proteomes" id="UP000792457">
    <property type="component" value="Unassembled WGS sequence"/>
</dbReference>
<evidence type="ECO:0000256" key="2">
    <source>
        <dbReference type="ARBA" id="ARBA00022473"/>
    </source>
</evidence>
<dbReference type="Gene3D" id="4.10.280.10">
    <property type="entry name" value="Helix-loop-helix DNA-binding domain"/>
    <property type="match status" value="1"/>
</dbReference>
<evidence type="ECO:0000313" key="10">
    <source>
        <dbReference type="EMBL" id="KAG8228033.1"/>
    </source>
</evidence>
<dbReference type="FunFam" id="4.10.280.10:FF:000025">
    <property type="entry name" value="protein atonal homolog 7"/>
    <property type="match status" value="1"/>
</dbReference>
<dbReference type="GO" id="GO:0000981">
    <property type="term" value="F:DNA-binding transcription factor activity, RNA polymerase II-specific"/>
    <property type="evidence" value="ECO:0007669"/>
    <property type="project" value="TreeGrafter"/>
</dbReference>
<dbReference type="GO" id="GO:0046982">
    <property type="term" value="F:protein heterodimerization activity"/>
    <property type="evidence" value="ECO:0007669"/>
    <property type="project" value="UniProtKB-ARBA"/>
</dbReference>
<keyword evidence="11" id="KW-1185">Reference proteome</keyword>
<dbReference type="InterPro" id="IPR050359">
    <property type="entry name" value="bHLH_transcription_factors"/>
</dbReference>
<comment type="subcellular location">
    <subcellularLocation>
        <location evidence="1">Nucleus</location>
    </subcellularLocation>
</comment>
<feature type="compositionally biased region" description="Basic residues" evidence="8">
    <location>
        <begin position="282"/>
        <end position="294"/>
    </location>
</feature>
<keyword evidence="6" id="KW-0804">Transcription</keyword>
<evidence type="ECO:0000259" key="9">
    <source>
        <dbReference type="PROSITE" id="PS50888"/>
    </source>
</evidence>
<feature type="region of interest" description="Disordered" evidence="8">
    <location>
        <begin position="243"/>
        <end position="294"/>
    </location>
</feature>
<feature type="domain" description="BHLH" evidence="9">
    <location>
        <begin position="284"/>
        <end position="336"/>
    </location>
</feature>
<dbReference type="GO" id="GO:0061564">
    <property type="term" value="P:axon development"/>
    <property type="evidence" value="ECO:0007669"/>
    <property type="project" value="TreeGrafter"/>
</dbReference>
<evidence type="ECO:0000256" key="6">
    <source>
        <dbReference type="ARBA" id="ARBA00023163"/>
    </source>
</evidence>
<feature type="region of interest" description="Disordered" evidence="8">
    <location>
        <begin position="15"/>
        <end position="84"/>
    </location>
</feature>
<evidence type="ECO:0000256" key="3">
    <source>
        <dbReference type="ARBA" id="ARBA00022782"/>
    </source>
</evidence>
<feature type="compositionally biased region" description="Basic residues" evidence="8">
    <location>
        <begin position="255"/>
        <end position="266"/>
    </location>
</feature>
<evidence type="ECO:0000256" key="1">
    <source>
        <dbReference type="ARBA" id="ARBA00004123"/>
    </source>
</evidence>
<keyword evidence="3" id="KW-0221">Differentiation</keyword>
<dbReference type="InterPro" id="IPR036638">
    <property type="entry name" value="HLH_DNA-bd_sf"/>
</dbReference>
<keyword evidence="4" id="KW-0524">Neurogenesis</keyword>
<feature type="region of interest" description="Disordered" evidence="8">
    <location>
        <begin position="156"/>
        <end position="178"/>
    </location>
</feature>
<keyword evidence="5" id="KW-0805">Transcription regulation</keyword>
<name>A0A8K0P0D4_LADFU</name>
<dbReference type="GO" id="GO:0005634">
    <property type="term" value="C:nucleus"/>
    <property type="evidence" value="ECO:0007669"/>
    <property type="project" value="UniProtKB-SubCell"/>
</dbReference>
<organism evidence="10 11">
    <name type="scientific">Ladona fulva</name>
    <name type="common">Scarce chaser dragonfly</name>
    <name type="synonym">Libellula fulva</name>
    <dbReference type="NCBI Taxonomy" id="123851"/>
    <lineage>
        <taxon>Eukaryota</taxon>
        <taxon>Metazoa</taxon>
        <taxon>Ecdysozoa</taxon>
        <taxon>Arthropoda</taxon>
        <taxon>Hexapoda</taxon>
        <taxon>Insecta</taxon>
        <taxon>Pterygota</taxon>
        <taxon>Palaeoptera</taxon>
        <taxon>Odonata</taxon>
        <taxon>Epiprocta</taxon>
        <taxon>Anisoptera</taxon>
        <taxon>Libelluloidea</taxon>
        <taxon>Libellulidae</taxon>
        <taxon>Ladona</taxon>
    </lineage>
</organism>
<keyword evidence="2" id="KW-0217">Developmental protein</keyword>
<dbReference type="PROSITE" id="PS50888">
    <property type="entry name" value="BHLH"/>
    <property type="match status" value="1"/>
</dbReference>
<dbReference type="OrthoDB" id="6161578at2759"/>
<proteinExistence type="predicted"/>
<dbReference type="Pfam" id="PF00010">
    <property type="entry name" value="HLH"/>
    <property type="match status" value="1"/>
</dbReference>
<evidence type="ECO:0000313" key="11">
    <source>
        <dbReference type="Proteomes" id="UP000792457"/>
    </source>
</evidence>
<sequence>MLSWTPTVKEWRWPSIEDGILPQGPTAPQGCELGPPLPRYPHRPQSPFSRHTSYLSPLPATPPASSSSPAQSPFLSPPAEEAPSATTYLAPEEATHRISYNNVDKQSSRFWSPHKAEEMLYRYRGDGDVAVQADMSLYADEPRRTTLGSAFCTAMTPGTTSPSPSPPPSRFTHVSSTTAPLEEPKEAYYIPYPSEEKICEGKSEDLGWDQSELVDGSSGLSASDTSGCAIYQGGYGLTALRESSGVDAEDNSPKPPKRPSGGRRGRGSGGRRSDRPPSPAVMKKRRLAANARERRRMNGLNEAFDRLREVVPSLGGEHRLSKFETLQMAQTYITALRELLEREQKESAEPSSTTSTQLDQ</sequence>
<dbReference type="PANTHER" id="PTHR19290:SF162">
    <property type="entry name" value="TRANSCRIPTION FACTOR ATOH7"/>
    <property type="match status" value="1"/>
</dbReference>
<reference evidence="10" key="1">
    <citation type="submission" date="2013-04" db="EMBL/GenBank/DDBJ databases">
        <authorList>
            <person name="Qu J."/>
            <person name="Murali S.C."/>
            <person name="Bandaranaike D."/>
            <person name="Bellair M."/>
            <person name="Blankenburg K."/>
            <person name="Chao H."/>
            <person name="Dinh H."/>
            <person name="Doddapaneni H."/>
            <person name="Downs B."/>
            <person name="Dugan-Rocha S."/>
            <person name="Elkadiri S."/>
            <person name="Gnanaolivu R.D."/>
            <person name="Hernandez B."/>
            <person name="Javaid M."/>
            <person name="Jayaseelan J.C."/>
            <person name="Lee S."/>
            <person name="Li M."/>
            <person name="Ming W."/>
            <person name="Munidasa M."/>
            <person name="Muniz J."/>
            <person name="Nguyen L."/>
            <person name="Ongeri F."/>
            <person name="Osuji N."/>
            <person name="Pu L.-L."/>
            <person name="Puazo M."/>
            <person name="Qu C."/>
            <person name="Quiroz J."/>
            <person name="Raj R."/>
            <person name="Weissenberger G."/>
            <person name="Xin Y."/>
            <person name="Zou X."/>
            <person name="Han Y."/>
            <person name="Richards S."/>
            <person name="Worley K."/>
            <person name="Muzny D."/>
            <person name="Gibbs R."/>
        </authorList>
    </citation>
    <scope>NUCLEOTIDE SEQUENCE</scope>
    <source>
        <strain evidence="10">Sampled in the wild</strain>
    </source>
</reference>
<reference evidence="10" key="2">
    <citation type="submission" date="2017-10" db="EMBL/GenBank/DDBJ databases">
        <title>Ladona fulva Genome sequencing and assembly.</title>
        <authorList>
            <person name="Murali S."/>
            <person name="Richards S."/>
            <person name="Bandaranaike D."/>
            <person name="Bellair M."/>
            <person name="Blankenburg K."/>
            <person name="Chao H."/>
            <person name="Dinh H."/>
            <person name="Doddapaneni H."/>
            <person name="Dugan-Rocha S."/>
            <person name="Elkadiri S."/>
            <person name="Gnanaolivu R."/>
            <person name="Hernandez B."/>
            <person name="Skinner E."/>
            <person name="Javaid M."/>
            <person name="Lee S."/>
            <person name="Li M."/>
            <person name="Ming W."/>
            <person name="Munidasa M."/>
            <person name="Muniz J."/>
            <person name="Nguyen L."/>
            <person name="Hughes D."/>
            <person name="Osuji N."/>
            <person name="Pu L.-L."/>
            <person name="Puazo M."/>
            <person name="Qu C."/>
            <person name="Quiroz J."/>
            <person name="Raj R."/>
            <person name="Weissenberger G."/>
            <person name="Xin Y."/>
            <person name="Zou X."/>
            <person name="Han Y."/>
            <person name="Worley K."/>
            <person name="Muzny D."/>
            <person name="Gibbs R."/>
        </authorList>
    </citation>
    <scope>NUCLEOTIDE SEQUENCE</scope>
    <source>
        <strain evidence="10">Sampled in the wild</strain>
    </source>
</reference>
<dbReference type="GO" id="GO:0045944">
    <property type="term" value="P:positive regulation of transcription by RNA polymerase II"/>
    <property type="evidence" value="ECO:0007669"/>
    <property type="project" value="TreeGrafter"/>
</dbReference>